<gene>
    <name evidence="2" type="ORF">SAMN06265795_104284</name>
</gene>
<reference evidence="2 3" key="1">
    <citation type="submission" date="2017-06" db="EMBL/GenBank/DDBJ databases">
        <authorList>
            <person name="Kim H.J."/>
            <person name="Triplett B.A."/>
        </authorList>
    </citation>
    <scope>NUCLEOTIDE SEQUENCE [LARGE SCALE GENOMIC DNA]</scope>
    <source>
        <strain evidence="2 3">U15</strain>
    </source>
</reference>
<evidence type="ECO:0000256" key="1">
    <source>
        <dbReference type="SAM" id="MobiDB-lite"/>
    </source>
</evidence>
<organism evidence="2 3">
    <name type="scientific">Noviherbaspirillum humi</name>
    <dbReference type="NCBI Taxonomy" id="1688639"/>
    <lineage>
        <taxon>Bacteria</taxon>
        <taxon>Pseudomonadati</taxon>
        <taxon>Pseudomonadota</taxon>
        <taxon>Betaproteobacteria</taxon>
        <taxon>Burkholderiales</taxon>
        <taxon>Oxalobacteraceae</taxon>
        <taxon>Noviherbaspirillum</taxon>
    </lineage>
</organism>
<evidence type="ECO:0000313" key="3">
    <source>
        <dbReference type="Proteomes" id="UP000198284"/>
    </source>
</evidence>
<protein>
    <submittedName>
        <fullName evidence="2">Uncharacterized protein</fullName>
    </submittedName>
</protein>
<accession>A0A239G7D2</accession>
<evidence type="ECO:0000313" key="2">
    <source>
        <dbReference type="EMBL" id="SNS65067.1"/>
    </source>
</evidence>
<proteinExistence type="predicted"/>
<keyword evidence="3" id="KW-1185">Reference proteome</keyword>
<dbReference type="Proteomes" id="UP000198284">
    <property type="component" value="Unassembled WGS sequence"/>
</dbReference>
<dbReference type="AlphaFoldDB" id="A0A239G7D2"/>
<feature type="region of interest" description="Disordered" evidence="1">
    <location>
        <begin position="112"/>
        <end position="137"/>
    </location>
</feature>
<name>A0A239G7D2_9BURK</name>
<sequence>MDSIAAASGKQASDNRQYFRMVHEPHVTDIIDCDGVMVVQCRWNTTLPCHQSIRLGIDREGRDGGDRIIIDSVMARWRGTGVTQLGIRCAERDYLAYVGGIALQKCPGIQASQAPADERHRSPVPFRQPPQLRRQLRDPGLQVAPRKLVDAVLPIMNLVVKLLQT</sequence>
<dbReference type="EMBL" id="FZOT01000004">
    <property type="protein sequence ID" value="SNS65067.1"/>
    <property type="molecule type" value="Genomic_DNA"/>
</dbReference>